<dbReference type="OMA" id="YEMHLGS"/>
<gene>
    <name evidence="9" type="ORF">ACA1_013390</name>
</gene>
<dbReference type="GO" id="GO:0003844">
    <property type="term" value="F:1,4-alpha-glucan branching enzyme activity"/>
    <property type="evidence" value="ECO:0007669"/>
    <property type="project" value="UniProtKB-EC"/>
</dbReference>
<dbReference type="InterPro" id="IPR006048">
    <property type="entry name" value="A-amylase/branching_C"/>
</dbReference>
<dbReference type="InterPro" id="IPR006047">
    <property type="entry name" value="GH13_cat_dom"/>
</dbReference>
<name>L8HGK3_ACACF</name>
<dbReference type="InterPro" id="IPR013783">
    <property type="entry name" value="Ig-like_fold"/>
</dbReference>
<dbReference type="EMBL" id="KB007829">
    <property type="protein sequence ID" value="ELR24377.1"/>
    <property type="molecule type" value="Genomic_DNA"/>
</dbReference>
<evidence type="ECO:0000313" key="10">
    <source>
        <dbReference type="Proteomes" id="UP000011083"/>
    </source>
</evidence>
<dbReference type="GeneID" id="14925399"/>
<dbReference type="CDD" id="cd02854">
    <property type="entry name" value="E_set_GBE_euk_N"/>
    <property type="match status" value="1"/>
</dbReference>
<reference evidence="9 10" key="1">
    <citation type="journal article" date="2013" name="Genome Biol.">
        <title>Genome of Acanthamoeba castellanii highlights extensive lateral gene transfer and early evolution of tyrosine kinase signaling.</title>
        <authorList>
            <person name="Clarke M."/>
            <person name="Lohan A.J."/>
            <person name="Liu B."/>
            <person name="Lagkouvardos I."/>
            <person name="Roy S."/>
            <person name="Zafar N."/>
            <person name="Bertelli C."/>
            <person name="Schilde C."/>
            <person name="Kianianmomeni A."/>
            <person name="Burglin T.R."/>
            <person name="Frech C."/>
            <person name="Turcotte B."/>
            <person name="Kopec K.O."/>
            <person name="Synnott J.M."/>
            <person name="Choo C."/>
            <person name="Paponov I."/>
            <person name="Finkler A."/>
            <person name="Soon Heng Tan C."/>
            <person name="Hutchins A.P."/>
            <person name="Weinmeier T."/>
            <person name="Rattei T."/>
            <person name="Chu J.S."/>
            <person name="Gimenez G."/>
            <person name="Irimia M."/>
            <person name="Rigden D.J."/>
            <person name="Fitzpatrick D.A."/>
            <person name="Lorenzo-Morales J."/>
            <person name="Bateman A."/>
            <person name="Chiu C.H."/>
            <person name="Tang P."/>
            <person name="Hegemann P."/>
            <person name="Fromm H."/>
            <person name="Raoult D."/>
            <person name="Greub G."/>
            <person name="Miranda-Saavedra D."/>
            <person name="Chen N."/>
            <person name="Nash P."/>
            <person name="Ginger M.L."/>
            <person name="Horn M."/>
            <person name="Schaap P."/>
            <person name="Caler L."/>
            <person name="Loftus B."/>
        </authorList>
    </citation>
    <scope>NUCLEOTIDE SEQUENCE [LARGE SCALE GENOMIC DNA]</scope>
    <source>
        <strain evidence="9 10">Neff</strain>
    </source>
</reference>
<keyword evidence="5" id="KW-0808">Transferase</keyword>
<dbReference type="KEGG" id="acan:ACA1_013390"/>
<evidence type="ECO:0000256" key="6">
    <source>
        <dbReference type="PIRSR" id="PIRSR000463-1"/>
    </source>
</evidence>
<accession>L8HGK3</accession>
<dbReference type="SMART" id="SM00642">
    <property type="entry name" value="Aamy"/>
    <property type="match status" value="1"/>
</dbReference>
<evidence type="ECO:0000256" key="7">
    <source>
        <dbReference type="SAM" id="MobiDB-lite"/>
    </source>
</evidence>
<dbReference type="PANTHER" id="PTHR43651">
    <property type="entry name" value="1,4-ALPHA-GLUCAN-BRANCHING ENZYME"/>
    <property type="match status" value="1"/>
</dbReference>
<evidence type="ECO:0000256" key="5">
    <source>
        <dbReference type="ARBA" id="ARBA00022679"/>
    </source>
</evidence>
<protein>
    <recommendedName>
        <fullName evidence="3">1,4-alpha-glucan branching enzyme</fullName>
        <ecNumber evidence="3">2.4.1.18</ecNumber>
    </recommendedName>
</protein>
<dbReference type="Gene3D" id="2.60.40.1180">
    <property type="entry name" value="Golgi alpha-mannosidase II"/>
    <property type="match status" value="1"/>
</dbReference>
<dbReference type="GO" id="GO:0043169">
    <property type="term" value="F:cation binding"/>
    <property type="evidence" value="ECO:0007669"/>
    <property type="project" value="InterPro"/>
</dbReference>
<feature type="region of interest" description="Disordered" evidence="7">
    <location>
        <begin position="1"/>
        <end position="26"/>
    </location>
</feature>
<dbReference type="PANTHER" id="PTHR43651:SF3">
    <property type="entry name" value="1,4-ALPHA-GLUCAN-BRANCHING ENZYME"/>
    <property type="match status" value="1"/>
</dbReference>
<dbReference type="Pfam" id="PF02922">
    <property type="entry name" value="CBM_48"/>
    <property type="match status" value="1"/>
</dbReference>
<dbReference type="OrthoDB" id="196493at2759"/>
<comment type="similarity">
    <text evidence="2">Belongs to the glycosyl hydrolase 13 family. GlgB subfamily.</text>
</comment>
<dbReference type="InterPro" id="IPR004193">
    <property type="entry name" value="Glyco_hydro_13_N"/>
</dbReference>
<dbReference type="GO" id="GO:0005737">
    <property type="term" value="C:cytoplasm"/>
    <property type="evidence" value="ECO:0007669"/>
    <property type="project" value="TreeGrafter"/>
</dbReference>
<dbReference type="InterPro" id="IPR037439">
    <property type="entry name" value="Branching_enzy"/>
</dbReference>
<comment type="catalytic activity">
    <reaction evidence="1">
        <text>Transfers a segment of a (1-&gt;4)-alpha-D-glucan chain to a primary hydroxy group in a similar glucan chain.</text>
        <dbReference type="EC" id="2.4.1.18"/>
    </reaction>
</comment>
<dbReference type="InterPro" id="IPR017853">
    <property type="entry name" value="GH"/>
</dbReference>
<keyword evidence="10" id="KW-1185">Reference proteome</keyword>
<feature type="active site" description="Nucleophile" evidence="6">
    <location>
        <position position="353"/>
    </location>
</feature>
<dbReference type="CDD" id="cd11321">
    <property type="entry name" value="AmyAc_bac_euk_BE"/>
    <property type="match status" value="1"/>
</dbReference>
<dbReference type="Pfam" id="PF00128">
    <property type="entry name" value="Alpha-amylase"/>
    <property type="match status" value="1"/>
</dbReference>
<feature type="domain" description="Glycosyl hydrolase family 13 catalytic" evidence="8">
    <location>
        <begin position="190"/>
        <end position="580"/>
    </location>
</feature>
<feature type="compositionally biased region" description="Polar residues" evidence="7">
    <location>
        <begin position="8"/>
        <end position="17"/>
    </location>
</feature>
<dbReference type="GO" id="GO:0005978">
    <property type="term" value="P:glycogen biosynthetic process"/>
    <property type="evidence" value="ECO:0007669"/>
    <property type="project" value="InterPro"/>
</dbReference>
<evidence type="ECO:0000256" key="4">
    <source>
        <dbReference type="ARBA" id="ARBA00022676"/>
    </source>
</evidence>
<dbReference type="PIRSF" id="PIRSF000463">
    <property type="entry name" value="GlgB"/>
    <property type="match status" value="1"/>
</dbReference>
<dbReference type="RefSeq" id="XP_004354074.1">
    <property type="nucleotide sequence ID" value="XM_004354022.1"/>
</dbReference>
<dbReference type="GO" id="GO:0004553">
    <property type="term" value="F:hydrolase activity, hydrolyzing O-glycosyl compounds"/>
    <property type="evidence" value="ECO:0007669"/>
    <property type="project" value="InterPro"/>
</dbReference>
<proteinExistence type="inferred from homology"/>
<dbReference type="EC" id="2.4.1.18" evidence="3"/>
<feature type="active site" description="Proton donor" evidence="6">
    <location>
        <position position="407"/>
    </location>
</feature>
<organism evidence="9 10">
    <name type="scientific">Acanthamoeba castellanii (strain ATCC 30010 / Neff)</name>
    <dbReference type="NCBI Taxonomy" id="1257118"/>
    <lineage>
        <taxon>Eukaryota</taxon>
        <taxon>Amoebozoa</taxon>
        <taxon>Discosea</taxon>
        <taxon>Longamoebia</taxon>
        <taxon>Centramoebida</taxon>
        <taxon>Acanthamoebidae</taxon>
        <taxon>Acanthamoeba</taxon>
    </lineage>
</organism>
<evidence type="ECO:0000256" key="3">
    <source>
        <dbReference type="ARBA" id="ARBA00012541"/>
    </source>
</evidence>
<dbReference type="SUPFAM" id="SSF51445">
    <property type="entry name" value="(Trans)glycosidases"/>
    <property type="match status" value="1"/>
</dbReference>
<dbReference type="AlphaFoldDB" id="L8HGK3"/>
<dbReference type="STRING" id="1257118.L8HGK3"/>
<dbReference type="Pfam" id="PF02806">
    <property type="entry name" value="Alpha-amylase_C"/>
    <property type="match status" value="1"/>
</dbReference>
<keyword evidence="4" id="KW-0328">Glycosyltransferase</keyword>
<dbReference type="SUPFAM" id="SSF51011">
    <property type="entry name" value="Glycosyl hydrolase domain"/>
    <property type="match status" value="1"/>
</dbReference>
<dbReference type="VEuPathDB" id="AmoebaDB:ACA1_013390"/>
<dbReference type="FunFam" id="2.60.40.1180:FF:000003">
    <property type="entry name" value="1,4-alpha-glucan-branching enzyme, chloroplastic/amyloplastic"/>
    <property type="match status" value="1"/>
</dbReference>
<evidence type="ECO:0000256" key="1">
    <source>
        <dbReference type="ARBA" id="ARBA00000826"/>
    </source>
</evidence>
<evidence type="ECO:0000313" key="9">
    <source>
        <dbReference type="EMBL" id="ELR24377.1"/>
    </source>
</evidence>
<dbReference type="SUPFAM" id="SSF81296">
    <property type="entry name" value="E set domains"/>
    <property type="match status" value="1"/>
</dbReference>
<dbReference type="InterPro" id="IPR013780">
    <property type="entry name" value="Glyco_hydro_b"/>
</dbReference>
<dbReference type="Proteomes" id="UP000011083">
    <property type="component" value="Unassembled WGS sequence"/>
</dbReference>
<evidence type="ECO:0000256" key="2">
    <source>
        <dbReference type="ARBA" id="ARBA00009000"/>
    </source>
</evidence>
<dbReference type="InterPro" id="IPR014756">
    <property type="entry name" value="Ig_E-set"/>
</dbReference>
<dbReference type="Gene3D" id="2.60.40.10">
    <property type="entry name" value="Immunoglobulins"/>
    <property type="match status" value="1"/>
</dbReference>
<dbReference type="Gene3D" id="3.20.20.80">
    <property type="entry name" value="Glycosidases"/>
    <property type="match status" value="1"/>
</dbReference>
<evidence type="ECO:0000259" key="8">
    <source>
        <dbReference type="SMART" id="SM00642"/>
    </source>
</evidence>
<sequence length="692" mass="80283">MDVEKKSNAQQLASTGANVPEKMETETKKKDLMKLVVDDPWLEPHNDKIKWRYERFEALKNEIEKVEGSLDAFSSAYQDKFGFIKRPDGVTYREWAPGAAEVTLTGDFNGWNRDTHKMQKDEHGVWSVFVPNAPDGIAIPHGSKVKAVVGYRDQHGQYKREDRIPVWAKRVVEHFHDGQRIFDAVHWDPPQQYQWKNKAPSKPASLHIYETHVGMSSREPRVSSYAEFRQHLLPYIKETGYTAIQLMAVMEHSYYPSFGYQVTNFFAVSSRFGTPEELKELSTSTSHASPNVGDGLNNWDGTEYHYFHSGGKGNHSGWGTRLFDYGKWEVLRFLMSNLKWFVDEYKFDGFRFDGVTSMLYVHHGNYTSNWDYDTYFGGDVDEDSVRYLQLANYMLHKNYPGIVTIAEDVSGMAGLCRPVEDGGVGFDYRLGMGLPDMWAKMCTEDEDWSMQGIVWDLTNRRWNEATVAYCESHDQSLQGGKTIAFRLMDKEMYWHMSTLQPLHMTIDRGIALHKMIRLITLALGGEAYLAFMGNEWGHPEWVDFPRPGNNNSYDKCRRRWDLLEDKLLRYQHMYNLDKAMLRLANDHPFLNTREYVIVKHEDNKLITFERGEFYWIFNFHPTKSFPDYRVGVTQPGKYEIMLDTDAAEYGGHSRMQAGVSFFTEPKAWDDRPNSMLIYAPCRAALVLKRAQE</sequence>